<dbReference type="PRINTS" id="PR00411">
    <property type="entry name" value="PNDRDTASEI"/>
</dbReference>
<gene>
    <name evidence="7" type="ORF">LGLO00237_LOCUS25281</name>
</gene>
<organism evidence="7">
    <name type="scientific">Lotharella globosa</name>
    <dbReference type="NCBI Taxonomy" id="91324"/>
    <lineage>
        <taxon>Eukaryota</taxon>
        <taxon>Sar</taxon>
        <taxon>Rhizaria</taxon>
        <taxon>Cercozoa</taxon>
        <taxon>Chlorarachniophyceae</taxon>
        <taxon>Lotharella</taxon>
    </lineage>
</organism>
<dbReference type="AlphaFoldDB" id="A0A7S4DVL3"/>
<accession>A0A7S4DVL3</accession>
<evidence type="ECO:0000256" key="4">
    <source>
        <dbReference type="ARBA" id="ARBA00023002"/>
    </source>
</evidence>
<evidence type="ECO:0000256" key="5">
    <source>
        <dbReference type="SAM" id="MobiDB-lite"/>
    </source>
</evidence>
<dbReference type="Gene3D" id="3.50.50.100">
    <property type="match status" value="1"/>
</dbReference>
<reference evidence="7" key="1">
    <citation type="submission" date="2021-01" db="EMBL/GenBank/DDBJ databases">
        <authorList>
            <person name="Corre E."/>
            <person name="Pelletier E."/>
            <person name="Niang G."/>
            <person name="Scheremetjew M."/>
            <person name="Finn R."/>
            <person name="Kale V."/>
            <person name="Holt S."/>
            <person name="Cochrane G."/>
            <person name="Meng A."/>
            <person name="Brown T."/>
            <person name="Cohen L."/>
        </authorList>
    </citation>
    <scope>NUCLEOTIDE SEQUENCE</scope>
    <source>
        <strain evidence="7">CCCM811</strain>
    </source>
</reference>
<comment type="cofactor">
    <cofactor evidence="1">
        <name>FAD</name>
        <dbReference type="ChEBI" id="CHEBI:57692"/>
    </cofactor>
</comment>
<evidence type="ECO:0000256" key="1">
    <source>
        <dbReference type="ARBA" id="ARBA00001974"/>
    </source>
</evidence>
<dbReference type="PANTHER" id="PTHR42913">
    <property type="entry name" value="APOPTOSIS-INDUCING FACTOR 1"/>
    <property type="match status" value="1"/>
</dbReference>
<protein>
    <recommendedName>
        <fullName evidence="6">FAD/NAD(P)-binding domain-containing protein</fullName>
    </recommendedName>
</protein>
<evidence type="ECO:0000259" key="6">
    <source>
        <dbReference type="Pfam" id="PF07992"/>
    </source>
</evidence>
<dbReference type="GO" id="GO:0019646">
    <property type="term" value="P:aerobic electron transport chain"/>
    <property type="evidence" value="ECO:0007669"/>
    <property type="project" value="TreeGrafter"/>
</dbReference>
<dbReference type="PANTHER" id="PTHR42913:SF4">
    <property type="entry name" value="ALTERNATIVE NAD(P)H-UBIQUINONE OXIDOREDUCTASE C1, CHLOROPLASTIC_MITOCHONDRIAL"/>
    <property type="match status" value="1"/>
</dbReference>
<dbReference type="GO" id="GO:0042372">
    <property type="term" value="P:phylloquinone biosynthetic process"/>
    <property type="evidence" value="ECO:0007669"/>
    <property type="project" value="TreeGrafter"/>
</dbReference>
<dbReference type="GO" id="GO:0003955">
    <property type="term" value="F:NAD(P)H dehydrogenase (quinone) activity"/>
    <property type="evidence" value="ECO:0007669"/>
    <property type="project" value="TreeGrafter"/>
</dbReference>
<dbReference type="InterPro" id="IPR051169">
    <property type="entry name" value="NADH-Q_oxidoreductase"/>
</dbReference>
<name>A0A7S4DVL3_9EUKA</name>
<dbReference type="GO" id="GO:0009507">
    <property type="term" value="C:chloroplast"/>
    <property type="evidence" value="ECO:0007669"/>
    <property type="project" value="TreeGrafter"/>
</dbReference>
<proteinExistence type="predicted"/>
<dbReference type="SUPFAM" id="SSF51905">
    <property type="entry name" value="FAD/NAD(P)-binding domain"/>
    <property type="match status" value="2"/>
</dbReference>
<evidence type="ECO:0000313" key="7">
    <source>
        <dbReference type="EMBL" id="CAE0673576.1"/>
    </source>
</evidence>
<keyword evidence="4" id="KW-0560">Oxidoreductase</keyword>
<sequence length="551" mass="59624">MFQACRRTALKSVRGPVKRHIPRGFAPCTKRSLRPFASAIAGSPIAWKRDRRLAAFSSITASGLSEEGGSNAEPSSGAELSPLRTGPSSAPRVVVLGGGFGGLNTALKLSELKWDQSTPEITLVDVSERFLFKPLMYELITGEATLDQVAPLFRDLLGPTPVRFVNQKVKDVTLADVGGNTAGRIHLDGSEQDFIDYDYLVVGLGAETNLELAEGAKEFALPFNTLDDVRELEQRLQDIEDEGRSVSVAVVGGGAGGVELAASVADRLQSTMGDASKGAVKLYVGGSDVMEDFAEDAREVAREALEKKGIEVLTNQRVEKVAAEEGEGKQGKYSVTVSTKGQSDPLEVSYDLVLWTAGQKATPLAGLSPSAEVKTPMTIEPTLRVTDREREFALGDIAGMQFPATAQVAMQQADYCAWNLFASINSEPMLNFRYQHLGKLTTLGSLAGTATLNLPGVGEVTLKGPVASALRKLAYVYRMPTNQQRLKVGSEWLQNPEMWVPPELPKDIKDLEKLNPFVGAPNLDKLFDEKEVKDALQGLYERIQAERGKRV</sequence>
<keyword evidence="3" id="KW-0274">FAD</keyword>
<dbReference type="PRINTS" id="PR00368">
    <property type="entry name" value="FADPNR"/>
</dbReference>
<dbReference type="InterPro" id="IPR036188">
    <property type="entry name" value="FAD/NAD-bd_sf"/>
</dbReference>
<dbReference type="InterPro" id="IPR023753">
    <property type="entry name" value="FAD/NAD-binding_dom"/>
</dbReference>
<evidence type="ECO:0000256" key="2">
    <source>
        <dbReference type="ARBA" id="ARBA00022630"/>
    </source>
</evidence>
<feature type="region of interest" description="Disordered" evidence="5">
    <location>
        <begin position="63"/>
        <end position="87"/>
    </location>
</feature>
<evidence type="ECO:0000256" key="3">
    <source>
        <dbReference type="ARBA" id="ARBA00022827"/>
    </source>
</evidence>
<feature type="domain" description="FAD/NAD(P)-binding" evidence="6">
    <location>
        <begin position="92"/>
        <end position="413"/>
    </location>
</feature>
<dbReference type="Pfam" id="PF07992">
    <property type="entry name" value="Pyr_redox_2"/>
    <property type="match status" value="1"/>
</dbReference>
<keyword evidence="2" id="KW-0285">Flavoprotein</keyword>
<dbReference type="EMBL" id="HBIV01035390">
    <property type="protein sequence ID" value="CAE0673576.1"/>
    <property type="molecule type" value="Transcribed_RNA"/>
</dbReference>